<proteinExistence type="predicted"/>
<accession>A0A8I3A960</accession>
<organism evidence="2 3">
    <name type="scientific">Boletus reticuloceps</name>
    <dbReference type="NCBI Taxonomy" id="495285"/>
    <lineage>
        <taxon>Eukaryota</taxon>
        <taxon>Fungi</taxon>
        <taxon>Dikarya</taxon>
        <taxon>Basidiomycota</taxon>
        <taxon>Agaricomycotina</taxon>
        <taxon>Agaricomycetes</taxon>
        <taxon>Agaricomycetidae</taxon>
        <taxon>Boletales</taxon>
        <taxon>Boletineae</taxon>
        <taxon>Boletaceae</taxon>
        <taxon>Boletoideae</taxon>
        <taxon>Boletus</taxon>
    </lineage>
</organism>
<dbReference type="Proteomes" id="UP000683000">
    <property type="component" value="Unassembled WGS sequence"/>
</dbReference>
<reference evidence="2" key="1">
    <citation type="submission" date="2021-03" db="EMBL/GenBank/DDBJ databases">
        <title>Evolutionary innovations through gain and loss of genes in the ectomycorrhizal Boletales.</title>
        <authorList>
            <person name="Wu G."/>
            <person name="Miyauchi S."/>
            <person name="Morin E."/>
            <person name="Yang Z.-L."/>
            <person name="Xu J."/>
            <person name="Martin F.M."/>
        </authorList>
    </citation>
    <scope>NUCLEOTIDE SEQUENCE</scope>
    <source>
        <strain evidence="2">BR01</strain>
    </source>
</reference>
<gene>
    <name evidence="2" type="ORF">JVT61DRAFT_4088</name>
</gene>
<evidence type="ECO:0008006" key="4">
    <source>
        <dbReference type="Google" id="ProtNLM"/>
    </source>
</evidence>
<dbReference type="AlphaFoldDB" id="A0A8I3A960"/>
<keyword evidence="1" id="KW-0732">Signal</keyword>
<evidence type="ECO:0000313" key="2">
    <source>
        <dbReference type="EMBL" id="KAG6374718.1"/>
    </source>
</evidence>
<comment type="caution">
    <text evidence="2">The sequence shown here is derived from an EMBL/GenBank/DDBJ whole genome shotgun (WGS) entry which is preliminary data.</text>
</comment>
<protein>
    <recommendedName>
        <fullName evidence="4">Lipoprotein</fullName>
    </recommendedName>
</protein>
<evidence type="ECO:0000256" key="1">
    <source>
        <dbReference type="SAM" id="SignalP"/>
    </source>
</evidence>
<evidence type="ECO:0000313" key="3">
    <source>
        <dbReference type="Proteomes" id="UP000683000"/>
    </source>
</evidence>
<keyword evidence="3" id="KW-1185">Reference proteome</keyword>
<sequence>MTLSSLLPLSLLALATCGNASYLRLSGRLESTSPGTSLLDSDMDIDYRTNITLNGTQFSVSIDTGRYAPLNHE</sequence>
<dbReference type="EMBL" id="JAGFBS010000017">
    <property type="protein sequence ID" value="KAG6374718.1"/>
    <property type="molecule type" value="Genomic_DNA"/>
</dbReference>
<dbReference type="OrthoDB" id="771136at2759"/>
<feature type="chain" id="PRO_5034809925" description="Lipoprotein" evidence="1">
    <location>
        <begin position="21"/>
        <end position="73"/>
    </location>
</feature>
<name>A0A8I3A960_9AGAM</name>
<feature type="signal peptide" evidence="1">
    <location>
        <begin position="1"/>
        <end position="20"/>
    </location>
</feature>